<dbReference type="PROSITE" id="PS00759">
    <property type="entry name" value="ARGE_DAPE_CPG2_2"/>
    <property type="match status" value="1"/>
</dbReference>
<dbReference type="SUPFAM" id="SSF55031">
    <property type="entry name" value="Bacterial exopeptidase dimerisation domain"/>
    <property type="match status" value="1"/>
</dbReference>
<evidence type="ECO:0000256" key="2">
    <source>
        <dbReference type="ARBA" id="ARBA00001947"/>
    </source>
</evidence>
<evidence type="ECO:0000256" key="12">
    <source>
        <dbReference type="ARBA" id="ARBA00051301"/>
    </source>
</evidence>
<keyword evidence="15" id="KW-1185">Reference proteome</keyword>
<evidence type="ECO:0000256" key="9">
    <source>
        <dbReference type="ARBA" id="ARBA00022801"/>
    </source>
</evidence>
<comment type="catalytic activity">
    <reaction evidence="12">
        <text>N-succinyl-(2S,6S)-2,6-diaminopimelate + H2O = (2S,6S)-2,6-diaminopimelate + succinate</text>
        <dbReference type="Rhea" id="RHEA:22608"/>
        <dbReference type="ChEBI" id="CHEBI:15377"/>
        <dbReference type="ChEBI" id="CHEBI:30031"/>
        <dbReference type="ChEBI" id="CHEBI:57609"/>
        <dbReference type="ChEBI" id="CHEBI:58087"/>
        <dbReference type="EC" id="3.5.1.18"/>
    </reaction>
</comment>
<keyword evidence="9" id="KW-0378">Hydrolase</keyword>
<evidence type="ECO:0000256" key="4">
    <source>
        <dbReference type="ARBA" id="ARBA00006247"/>
    </source>
</evidence>
<dbReference type="PANTHER" id="PTHR43808">
    <property type="entry name" value="ACETYLORNITHINE DEACETYLASE"/>
    <property type="match status" value="1"/>
</dbReference>
<dbReference type="InterPro" id="IPR050072">
    <property type="entry name" value="Peptidase_M20A"/>
</dbReference>
<dbReference type="Pfam" id="PF01546">
    <property type="entry name" value="Peptidase_M20"/>
    <property type="match status" value="1"/>
</dbReference>
<evidence type="ECO:0000313" key="15">
    <source>
        <dbReference type="Proteomes" id="UP001279642"/>
    </source>
</evidence>
<dbReference type="EC" id="3.5.1.18" evidence="5"/>
<evidence type="ECO:0000256" key="10">
    <source>
        <dbReference type="ARBA" id="ARBA00022833"/>
    </source>
</evidence>
<evidence type="ECO:0000256" key="5">
    <source>
        <dbReference type="ARBA" id="ARBA00011921"/>
    </source>
</evidence>
<organism evidence="14 15">
    <name type="scientific">Dongia soli</name>
    <dbReference type="NCBI Taxonomy" id="600628"/>
    <lineage>
        <taxon>Bacteria</taxon>
        <taxon>Pseudomonadati</taxon>
        <taxon>Pseudomonadota</taxon>
        <taxon>Alphaproteobacteria</taxon>
        <taxon>Rhodospirillales</taxon>
        <taxon>Dongiaceae</taxon>
        <taxon>Dongia</taxon>
    </lineage>
</organism>
<keyword evidence="8" id="KW-0479">Metal-binding</keyword>
<comment type="caution">
    <text evidence="14">The sequence shown here is derived from an EMBL/GenBank/DDBJ whole genome shotgun (WGS) entry which is preliminary data.</text>
</comment>
<keyword evidence="7" id="KW-0028">Amino-acid biosynthesis</keyword>
<evidence type="ECO:0000313" key="14">
    <source>
        <dbReference type="EMBL" id="MDY0885454.1"/>
    </source>
</evidence>
<dbReference type="InterPro" id="IPR011650">
    <property type="entry name" value="Peptidase_M20_dimer"/>
</dbReference>
<evidence type="ECO:0000256" key="7">
    <source>
        <dbReference type="ARBA" id="ARBA00022605"/>
    </source>
</evidence>
<accession>A0ABU5EHG5</accession>
<evidence type="ECO:0000256" key="6">
    <source>
        <dbReference type="ARBA" id="ARBA00016853"/>
    </source>
</evidence>
<name>A0ABU5EHG5_9PROT</name>
<evidence type="ECO:0000256" key="11">
    <source>
        <dbReference type="ARBA" id="ARBA00023285"/>
    </source>
</evidence>
<dbReference type="InterPro" id="IPR001261">
    <property type="entry name" value="ArgE/DapE_CS"/>
</dbReference>
<dbReference type="CDD" id="cd08659">
    <property type="entry name" value="M20_ArgE_DapE-like"/>
    <property type="match status" value="1"/>
</dbReference>
<dbReference type="Gene3D" id="3.30.70.360">
    <property type="match status" value="1"/>
</dbReference>
<dbReference type="InterPro" id="IPR036264">
    <property type="entry name" value="Bact_exopeptidase_dim_dom"/>
</dbReference>
<sequence>MAAPTALQLAQELIRLRSINPPGEEQACAELTGKLLSDAGYRVTYHQYADGRLNLVAELSGTGDEKPLCFTGHLDTVPLGAAPWSRDPFAADIVGDRLYGRGSSDMKSGVAAMVRAAIDLAKTSARPQAGLVLVLTVGEETGCDGARALTGIAGALPKAGALVVGEPTGNQPLIGHKGALWLRASFKGVTAHGSMPEQGDNAVYKAARGVLRLSEHAFDAPRHHHLGGPSLNVGTFNGGLNVNSVPDRAEIQLDVRTIPGQSNETITRELGALLGDGAEISRIVDVGAVASSPQNQWISEVFDLCERLTGNRIDPKGAPFFTDASVLVPAMDNMPALILGPGETVMAHKTDEYCLVSKIEAAVELYAEIGRRWMGI</sequence>
<comment type="cofactor">
    <cofactor evidence="1">
        <name>Co(2+)</name>
        <dbReference type="ChEBI" id="CHEBI:48828"/>
    </cofactor>
</comment>
<dbReference type="Pfam" id="PF07687">
    <property type="entry name" value="M20_dimer"/>
    <property type="match status" value="1"/>
</dbReference>
<evidence type="ECO:0000256" key="1">
    <source>
        <dbReference type="ARBA" id="ARBA00001941"/>
    </source>
</evidence>
<comment type="pathway">
    <text evidence="3">Amino-acid biosynthesis; L-lysine biosynthesis via DAP pathway; LL-2,6-diaminopimelate from (S)-tetrahydrodipicolinate (succinylase route): step 3/3.</text>
</comment>
<dbReference type="SUPFAM" id="SSF53187">
    <property type="entry name" value="Zn-dependent exopeptidases"/>
    <property type="match status" value="1"/>
</dbReference>
<dbReference type="RefSeq" id="WP_320510528.1">
    <property type="nucleotide sequence ID" value="NZ_JAXCLW010000010.1"/>
</dbReference>
<dbReference type="EMBL" id="JAXCLW010000010">
    <property type="protein sequence ID" value="MDY0885454.1"/>
    <property type="molecule type" value="Genomic_DNA"/>
</dbReference>
<feature type="domain" description="Peptidase M20 dimerisation" evidence="13">
    <location>
        <begin position="174"/>
        <end position="276"/>
    </location>
</feature>
<dbReference type="InterPro" id="IPR010182">
    <property type="entry name" value="ArgE/DapE"/>
</dbReference>
<dbReference type="NCBIfam" id="TIGR01910">
    <property type="entry name" value="DapE-ArgE"/>
    <property type="match status" value="1"/>
</dbReference>
<evidence type="ECO:0000259" key="13">
    <source>
        <dbReference type="Pfam" id="PF07687"/>
    </source>
</evidence>
<keyword evidence="10" id="KW-0862">Zinc</keyword>
<comment type="cofactor">
    <cofactor evidence="2">
        <name>Zn(2+)</name>
        <dbReference type="ChEBI" id="CHEBI:29105"/>
    </cofactor>
</comment>
<dbReference type="Proteomes" id="UP001279642">
    <property type="component" value="Unassembled WGS sequence"/>
</dbReference>
<gene>
    <name evidence="14" type="ORF">SMD27_21620</name>
</gene>
<dbReference type="PANTHER" id="PTHR43808:SF8">
    <property type="entry name" value="PEPTIDASE M20 DIMERISATION DOMAIN-CONTAINING PROTEIN"/>
    <property type="match status" value="1"/>
</dbReference>
<proteinExistence type="inferred from homology"/>
<reference evidence="14 15" key="1">
    <citation type="journal article" date="2016" name="Antonie Van Leeuwenhoek">
        <title>Dongia soli sp. nov., isolated from soil from Dokdo, Korea.</title>
        <authorList>
            <person name="Kim D.U."/>
            <person name="Lee H."/>
            <person name="Kim H."/>
            <person name="Kim S.G."/>
            <person name="Ka J.O."/>
        </authorList>
    </citation>
    <scope>NUCLEOTIDE SEQUENCE [LARGE SCALE GENOMIC DNA]</scope>
    <source>
        <strain evidence="14 15">D78</strain>
    </source>
</reference>
<keyword evidence="11" id="KW-0170">Cobalt</keyword>
<dbReference type="Gene3D" id="3.40.630.10">
    <property type="entry name" value="Zn peptidases"/>
    <property type="match status" value="1"/>
</dbReference>
<comment type="similarity">
    <text evidence="4">Belongs to the peptidase M20A family.</text>
</comment>
<evidence type="ECO:0000256" key="3">
    <source>
        <dbReference type="ARBA" id="ARBA00005130"/>
    </source>
</evidence>
<protein>
    <recommendedName>
        <fullName evidence="6">Probable succinyl-diaminopimelate desuccinylase</fullName>
        <ecNumber evidence="5">3.5.1.18</ecNumber>
    </recommendedName>
</protein>
<dbReference type="InterPro" id="IPR002933">
    <property type="entry name" value="Peptidase_M20"/>
</dbReference>
<evidence type="ECO:0000256" key="8">
    <source>
        <dbReference type="ARBA" id="ARBA00022723"/>
    </source>
</evidence>